<dbReference type="Pfam" id="PF00924">
    <property type="entry name" value="MS_channel_2nd"/>
    <property type="match status" value="1"/>
</dbReference>
<dbReference type="FunFam" id="1.10.287.1260:FF:000005">
    <property type="entry name" value="Mechanosensitive ion channel family protein"/>
    <property type="match status" value="1"/>
</dbReference>
<dbReference type="GO" id="GO:0008381">
    <property type="term" value="F:mechanosensitive monoatomic ion channel activity"/>
    <property type="evidence" value="ECO:0007669"/>
    <property type="project" value="InterPro"/>
</dbReference>
<proteinExistence type="inferred from homology"/>
<comment type="similarity">
    <text evidence="2">Belongs to the MscS (TC 1.A.23) family.</text>
</comment>
<feature type="transmembrane region" description="Helical" evidence="7">
    <location>
        <begin position="39"/>
        <end position="61"/>
    </location>
</feature>
<evidence type="ECO:0000256" key="3">
    <source>
        <dbReference type="ARBA" id="ARBA00022475"/>
    </source>
</evidence>
<feature type="transmembrane region" description="Helical" evidence="7">
    <location>
        <begin position="128"/>
        <end position="148"/>
    </location>
</feature>
<evidence type="ECO:0000256" key="4">
    <source>
        <dbReference type="ARBA" id="ARBA00022692"/>
    </source>
</evidence>
<evidence type="ECO:0000256" key="6">
    <source>
        <dbReference type="ARBA" id="ARBA00023136"/>
    </source>
</evidence>
<dbReference type="EMBL" id="FRCF01000006">
    <property type="protein sequence ID" value="SHM15211.1"/>
    <property type="molecule type" value="Genomic_DNA"/>
</dbReference>
<comment type="subcellular location">
    <subcellularLocation>
        <location evidence="1">Cell membrane</location>
        <topology evidence="1">Multi-pass membrane protein</topology>
    </subcellularLocation>
</comment>
<dbReference type="RefSeq" id="WP_245772779.1">
    <property type="nucleotide sequence ID" value="NZ_FRCF01000006.1"/>
</dbReference>
<dbReference type="SUPFAM" id="SSF50182">
    <property type="entry name" value="Sm-like ribonucleoproteins"/>
    <property type="match status" value="1"/>
</dbReference>
<dbReference type="Gene3D" id="1.10.287.1260">
    <property type="match status" value="1"/>
</dbReference>
<feature type="domain" description="Mechanosensitive ion channel MscS" evidence="8">
    <location>
        <begin position="151"/>
        <end position="220"/>
    </location>
</feature>
<dbReference type="InterPro" id="IPR045276">
    <property type="entry name" value="YbiO_bact"/>
</dbReference>
<feature type="domain" description="Mechanosensitive ion channel transmembrane helices 2/3" evidence="9">
    <location>
        <begin position="109"/>
        <end position="149"/>
    </location>
</feature>
<keyword evidence="3" id="KW-1003">Cell membrane</keyword>
<dbReference type="STRING" id="1123231.SAMN02745189_01635"/>
<dbReference type="Gene3D" id="2.30.30.60">
    <property type="match status" value="1"/>
</dbReference>
<evidence type="ECO:0000256" key="1">
    <source>
        <dbReference type="ARBA" id="ARBA00004651"/>
    </source>
</evidence>
<dbReference type="SUPFAM" id="SSF82861">
    <property type="entry name" value="Mechanosensitive channel protein MscS (YggB), transmembrane region"/>
    <property type="match status" value="1"/>
</dbReference>
<dbReference type="InterPro" id="IPR010920">
    <property type="entry name" value="LSM_dom_sf"/>
</dbReference>
<dbReference type="InterPro" id="IPR006685">
    <property type="entry name" value="MscS_channel_2nd"/>
</dbReference>
<dbReference type="SUPFAM" id="SSF82689">
    <property type="entry name" value="Mechanosensitive channel protein MscS (YggB), C-terminal domain"/>
    <property type="match status" value="1"/>
</dbReference>
<protein>
    <submittedName>
        <fullName evidence="10">Small conductance mechanosensitive channel</fullName>
    </submittedName>
</protein>
<evidence type="ECO:0000313" key="11">
    <source>
        <dbReference type="Proteomes" id="UP000184206"/>
    </source>
</evidence>
<dbReference type="InterPro" id="IPR011066">
    <property type="entry name" value="MscS_channel_C_sf"/>
</dbReference>
<dbReference type="PANTHER" id="PTHR30460:SF0">
    <property type="entry name" value="MODERATE CONDUCTANCE MECHANOSENSITIVE CHANNEL YBIO"/>
    <property type="match status" value="1"/>
</dbReference>
<dbReference type="InterPro" id="IPR023408">
    <property type="entry name" value="MscS_beta-dom_sf"/>
</dbReference>
<evidence type="ECO:0000256" key="7">
    <source>
        <dbReference type="SAM" id="Phobius"/>
    </source>
</evidence>
<evidence type="ECO:0000313" key="10">
    <source>
        <dbReference type="EMBL" id="SHM15211.1"/>
    </source>
</evidence>
<feature type="transmembrane region" description="Helical" evidence="7">
    <location>
        <begin position="102"/>
        <end position="122"/>
    </location>
</feature>
<name>A0A1M7GG70_9BACL</name>
<dbReference type="InterPro" id="IPR011014">
    <property type="entry name" value="MscS_channel_TM-2"/>
</dbReference>
<evidence type="ECO:0000259" key="8">
    <source>
        <dbReference type="Pfam" id="PF00924"/>
    </source>
</evidence>
<dbReference type="Gene3D" id="3.30.70.100">
    <property type="match status" value="1"/>
</dbReference>
<sequence>MVLSFLFSILSTAQSGVDESLTFFQEIAEEMSDPELWMNIGMSVLFAVILITVAGIIIKVVNRIIENYFTFKSKAALKANGKGKNGKNGRNGKNNEKRSRTLINVLQNAVSIVVWFIVFVMILETFGVPVATLLAGAGVVGLAIGFGAQSLVKDMLTGFFILLENQFDTGDFVRINTSGTTVAEGEVLSMGLRISKIQGYEGELFIIPNGTINEVINFSKYNSISFLDINLSLNEDLDHVEEVLNEFSETAMALEETLVEKPQVLGLNGIVNGEAIMRVMIVTQPMEHFGATRRVRKEIKKHLGKNGVQISVPTMDIQDFDETARKGEES</sequence>
<dbReference type="Proteomes" id="UP000184206">
    <property type="component" value="Unassembled WGS sequence"/>
</dbReference>
<evidence type="ECO:0000256" key="2">
    <source>
        <dbReference type="ARBA" id="ARBA00008017"/>
    </source>
</evidence>
<gene>
    <name evidence="10" type="ORF">SAMN02745189_01635</name>
</gene>
<dbReference type="AlphaFoldDB" id="A0A1M7GG70"/>
<accession>A0A1M7GG70</accession>
<dbReference type="GO" id="GO:0005886">
    <property type="term" value="C:plasma membrane"/>
    <property type="evidence" value="ECO:0007669"/>
    <property type="project" value="UniProtKB-SubCell"/>
</dbReference>
<evidence type="ECO:0000259" key="9">
    <source>
        <dbReference type="Pfam" id="PF21088"/>
    </source>
</evidence>
<dbReference type="PANTHER" id="PTHR30460">
    <property type="entry name" value="MODERATE CONDUCTANCE MECHANOSENSITIVE CHANNEL YBIO"/>
    <property type="match status" value="1"/>
</dbReference>
<organism evidence="10 11">
    <name type="scientific">Lacicoccus alkaliphilus DSM 16010</name>
    <dbReference type="NCBI Taxonomy" id="1123231"/>
    <lineage>
        <taxon>Bacteria</taxon>
        <taxon>Bacillati</taxon>
        <taxon>Bacillota</taxon>
        <taxon>Bacilli</taxon>
        <taxon>Bacillales</taxon>
        <taxon>Salinicoccaceae</taxon>
        <taxon>Lacicoccus</taxon>
    </lineage>
</organism>
<keyword evidence="6 7" id="KW-0472">Membrane</keyword>
<dbReference type="Pfam" id="PF21088">
    <property type="entry name" value="MS_channel_1st"/>
    <property type="match status" value="1"/>
</dbReference>
<reference evidence="10 11" key="1">
    <citation type="submission" date="2016-11" db="EMBL/GenBank/DDBJ databases">
        <authorList>
            <person name="Jaros S."/>
            <person name="Januszkiewicz K."/>
            <person name="Wedrychowicz H."/>
        </authorList>
    </citation>
    <scope>NUCLEOTIDE SEQUENCE [LARGE SCALE GENOMIC DNA]</scope>
    <source>
        <strain evidence="10 11">DSM 16010</strain>
    </source>
</reference>
<evidence type="ECO:0000256" key="5">
    <source>
        <dbReference type="ARBA" id="ARBA00022989"/>
    </source>
</evidence>
<keyword evidence="4 7" id="KW-0812">Transmembrane</keyword>
<keyword evidence="11" id="KW-1185">Reference proteome</keyword>
<keyword evidence="5 7" id="KW-1133">Transmembrane helix</keyword>
<dbReference type="InterPro" id="IPR049142">
    <property type="entry name" value="MS_channel_1st"/>
</dbReference>